<feature type="compositionally biased region" description="Gly residues" evidence="1">
    <location>
        <begin position="172"/>
        <end position="189"/>
    </location>
</feature>
<dbReference type="Proteomes" id="UP000600026">
    <property type="component" value="Unassembled WGS sequence"/>
</dbReference>
<dbReference type="EMBL" id="BNEE01000004">
    <property type="protein sequence ID" value="GHI83372.1"/>
    <property type="molecule type" value="Genomic_DNA"/>
</dbReference>
<comment type="caution">
    <text evidence="2">The sequence shown here is derived from an EMBL/GenBank/DDBJ whole genome shotgun (WGS) entry which is preliminary data.</text>
</comment>
<keyword evidence="3" id="KW-1185">Reference proteome</keyword>
<proteinExistence type="predicted"/>
<evidence type="ECO:0000313" key="2">
    <source>
        <dbReference type="EMBL" id="GHI83372.1"/>
    </source>
</evidence>
<reference evidence="2" key="1">
    <citation type="submission" date="2020-09" db="EMBL/GenBank/DDBJ databases">
        <title>Whole genome shotgun sequence of Streptomyces xanthophaeus NBRC 12829.</title>
        <authorList>
            <person name="Komaki H."/>
            <person name="Tamura T."/>
        </authorList>
    </citation>
    <scope>NUCLEOTIDE SEQUENCE</scope>
    <source>
        <strain evidence="2">NBRC 12829</strain>
    </source>
</reference>
<dbReference type="OrthoDB" id="3620552at2"/>
<name>A0A919LDH3_9ACTN</name>
<gene>
    <name evidence="2" type="ORF">Sxan_07360</name>
</gene>
<feature type="region of interest" description="Disordered" evidence="1">
    <location>
        <begin position="161"/>
        <end position="189"/>
    </location>
</feature>
<sequence length="189" mass="19886">MVLDIYEVAFLAGGPQRVAEVALLGLRERGWITVLGPRVRAERRAEEPPEHPVERALTGLCPRGKGVAVVLTAVARGPEVAEIRGRLRAARLLGPVRPRPSMAGRRRLAAARAEGVWPAYVFEGPPAVPDRLLRRVIQQANPLPSGLGRTLVRMGKALDRADHDDHGHDAGHGGGDGHGCGGGGGGGGD</sequence>
<evidence type="ECO:0000256" key="1">
    <source>
        <dbReference type="SAM" id="MobiDB-lite"/>
    </source>
</evidence>
<accession>A0A919LDH3</accession>
<dbReference type="NCBIfam" id="TIGR04222">
    <property type="entry name" value="near_uncomplex"/>
    <property type="match status" value="1"/>
</dbReference>
<feature type="compositionally biased region" description="Basic and acidic residues" evidence="1">
    <location>
        <begin position="161"/>
        <end position="171"/>
    </location>
</feature>
<evidence type="ECO:0008006" key="4">
    <source>
        <dbReference type="Google" id="ProtNLM"/>
    </source>
</evidence>
<organism evidence="2 3">
    <name type="scientific">Streptomyces xanthophaeus</name>
    <dbReference type="NCBI Taxonomy" id="67385"/>
    <lineage>
        <taxon>Bacteria</taxon>
        <taxon>Bacillati</taxon>
        <taxon>Actinomycetota</taxon>
        <taxon>Actinomycetes</taxon>
        <taxon>Kitasatosporales</taxon>
        <taxon>Streptomycetaceae</taxon>
        <taxon>Streptomyces</taxon>
    </lineage>
</organism>
<protein>
    <recommendedName>
        <fullName evidence="4">TIGR04222 domain-containing membrane protein</fullName>
    </recommendedName>
</protein>
<evidence type="ECO:0000313" key="3">
    <source>
        <dbReference type="Proteomes" id="UP000600026"/>
    </source>
</evidence>
<dbReference type="AlphaFoldDB" id="A0A919LDH3"/>
<dbReference type="InterPro" id="IPR026467">
    <property type="entry name" value="Ser/Gly_Cys_C_dom"/>
</dbReference>